<evidence type="ECO:0000256" key="1">
    <source>
        <dbReference type="SAM" id="Coils"/>
    </source>
</evidence>
<evidence type="ECO:0000313" key="2">
    <source>
        <dbReference type="EMBL" id="KOO39879.1"/>
    </source>
</evidence>
<keyword evidence="1" id="KW-0175">Coiled coil</keyword>
<dbReference type="EMBL" id="LILD01000001">
    <property type="protein sequence ID" value="KOO39879.1"/>
    <property type="molecule type" value="Genomic_DNA"/>
</dbReference>
<gene>
    <name evidence="2" type="ORF">AMD02_14245</name>
</gene>
<organism evidence="2">
    <name type="scientific">Halalkalibacterium halodurans</name>
    <name type="common">Bacillus halodurans</name>
    <dbReference type="NCBI Taxonomy" id="86665"/>
    <lineage>
        <taxon>Bacteria</taxon>
        <taxon>Bacillati</taxon>
        <taxon>Bacillota</taxon>
        <taxon>Bacilli</taxon>
        <taxon>Bacillales</taxon>
        <taxon>Bacillaceae</taxon>
        <taxon>Halalkalibacterium (ex Joshi et al. 2022)</taxon>
    </lineage>
</organism>
<sequence length="75" mass="8770">MAKIKWKKQEAIEKEKLKRKQEREEAEKRATALDKAPENFEVLGQAKTDSDIVSMQQGQRITDLELRLLEMEAKL</sequence>
<protein>
    <submittedName>
        <fullName evidence="2">Uncharacterized protein</fullName>
    </submittedName>
</protein>
<comment type="caution">
    <text evidence="2">The sequence shown here is derived from an EMBL/GenBank/DDBJ whole genome shotgun (WGS) entry which is preliminary data.</text>
</comment>
<feature type="coiled-coil region" evidence="1">
    <location>
        <begin position="7"/>
        <end position="34"/>
    </location>
</feature>
<accession>A0A0M0KM32</accession>
<reference evidence="2" key="1">
    <citation type="submission" date="2015-08" db="EMBL/GenBank/DDBJ databases">
        <title>Complete DNA Sequence of Pseudomonas syringae pv. actinidiae, the Causal Agent of Kiwifruit Canker Disease.</title>
        <authorList>
            <person name="Rikkerink E.H.A."/>
            <person name="Fineran P.C."/>
        </authorList>
    </citation>
    <scope>NUCLEOTIDE SEQUENCE</scope>
    <source>
        <strain evidence="2">DSM 13666</strain>
    </source>
</reference>
<proteinExistence type="predicted"/>
<dbReference type="RefSeq" id="WP_053431726.1">
    <property type="nucleotide sequence ID" value="NZ_LILD02000002.1"/>
</dbReference>
<dbReference type="PATRIC" id="fig|136160.3.peg.3312"/>
<name>A0A0M0KM32_ALKHA</name>
<dbReference type="AlphaFoldDB" id="A0A0M0KM32"/>